<evidence type="ECO:0000256" key="2">
    <source>
        <dbReference type="SAM" id="SignalP"/>
    </source>
</evidence>
<keyword evidence="4" id="KW-1185">Reference proteome</keyword>
<evidence type="ECO:0000256" key="1">
    <source>
        <dbReference type="SAM" id="MobiDB-lite"/>
    </source>
</evidence>
<dbReference type="RefSeq" id="WP_009944901.1">
    <property type="nucleotide sequence ID" value="NZ_BAAAGS010000022.1"/>
</dbReference>
<comment type="caution">
    <text evidence="3">The sequence shown here is derived from an EMBL/GenBank/DDBJ whole genome shotgun (WGS) entry which is preliminary data.</text>
</comment>
<accession>A0ABP3N5Q3</accession>
<dbReference type="Proteomes" id="UP001500729">
    <property type="component" value="Unassembled WGS sequence"/>
</dbReference>
<sequence length="175" mass="17518">MHKRFLLGAVALSSGLLATASPALADSVDNDGVNVANGNNVSLLPIQLCGNDIAIVGAVVEALSTTDTKCVNAPIVDHPSQETGDVNVVVPPKPKPEHEHHKPKPKPKPEFPCAVKPPFLPGQLPCAPAAPGPAAPAPAPSAVSPVSQAQPQVQAAALPTAPAPSAVLGHVAVTG</sequence>
<organism evidence="3 4">
    <name type="scientific">Saccharopolyspora erythraea</name>
    <name type="common">Streptomyces erythraeus</name>
    <dbReference type="NCBI Taxonomy" id="1836"/>
    <lineage>
        <taxon>Bacteria</taxon>
        <taxon>Bacillati</taxon>
        <taxon>Actinomycetota</taxon>
        <taxon>Actinomycetes</taxon>
        <taxon>Pseudonocardiales</taxon>
        <taxon>Pseudonocardiaceae</taxon>
        <taxon>Saccharopolyspora</taxon>
    </lineage>
</organism>
<feature type="compositionally biased region" description="Low complexity" evidence="1">
    <location>
        <begin position="140"/>
        <end position="157"/>
    </location>
</feature>
<feature type="region of interest" description="Disordered" evidence="1">
    <location>
        <begin position="75"/>
        <end position="157"/>
    </location>
</feature>
<name>A0ABP3N5Q3_SACER</name>
<keyword evidence="2" id="KW-0732">Signal</keyword>
<feature type="compositionally biased region" description="Pro residues" evidence="1">
    <location>
        <begin position="128"/>
        <end position="139"/>
    </location>
</feature>
<protein>
    <recommendedName>
        <fullName evidence="5">Small secreted domain DUF320</fullName>
    </recommendedName>
</protein>
<gene>
    <name evidence="3" type="ORF">GCM10009533_35720</name>
</gene>
<feature type="chain" id="PRO_5045863643" description="Small secreted domain DUF320" evidence="2">
    <location>
        <begin position="26"/>
        <end position="175"/>
    </location>
</feature>
<proteinExistence type="predicted"/>
<reference evidence="4" key="1">
    <citation type="journal article" date="2019" name="Int. J. Syst. Evol. Microbiol.">
        <title>The Global Catalogue of Microorganisms (GCM) 10K type strain sequencing project: providing services to taxonomists for standard genome sequencing and annotation.</title>
        <authorList>
            <consortium name="The Broad Institute Genomics Platform"/>
            <consortium name="The Broad Institute Genome Sequencing Center for Infectious Disease"/>
            <person name="Wu L."/>
            <person name="Ma J."/>
        </authorList>
    </citation>
    <scope>NUCLEOTIDE SEQUENCE [LARGE SCALE GENOMIC DNA]</scope>
    <source>
        <strain evidence="4">JCM 10303</strain>
    </source>
</reference>
<evidence type="ECO:0000313" key="3">
    <source>
        <dbReference type="EMBL" id="GAA0533452.1"/>
    </source>
</evidence>
<feature type="signal peptide" evidence="2">
    <location>
        <begin position="1"/>
        <end position="25"/>
    </location>
</feature>
<evidence type="ECO:0000313" key="4">
    <source>
        <dbReference type="Proteomes" id="UP001500729"/>
    </source>
</evidence>
<dbReference type="EMBL" id="BAAAGS010000022">
    <property type="protein sequence ID" value="GAA0533452.1"/>
    <property type="molecule type" value="Genomic_DNA"/>
</dbReference>
<evidence type="ECO:0008006" key="5">
    <source>
        <dbReference type="Google" id="ProtNLM"/>
    </source>
</evidence>